<gene>
    <name evidence="8" type="ORF">K461DRAFT_244000</name>
</gene>
<organism evidence="8 9">
    <name type="scientific">Myriangium duriaei CBS 260.36</name>
    <dbReference type="NCBI Taxonomy" id="1168546"/>
    <lineage>
        <taxon>Eukaryota</taxon>
        <taxon>Fungi</taxon>
        <taxon>Dikarya</taxon>
        <taxon>Ascomycota</taxon>
        <taxon>Pezizomycotina</taxon>
        <taxon>Dothideomycetes</taxon>
        <taxon>Dothideomycetidae</taxon>
        <taxon>Myriangiales</taxon>
        <taxon>Myriangiaceae</taxon>
        <taxon>Myriangium</taxon>
    </lineage>
</organism>
<evidence type="ECO:0000259" key="7">
    <source>
        <dbReference type="Pfam" id="PF01494"/>
    </source>
</evidence>
<dbReference type="InterPro" id="IPR050493">
    <property type="entry name" value="FAD-dep_Monooxygenase_BioMet"/>
</dbReference>
<dbReference type="AlphaFoldDB" id="A0A9P4J354"/>
<dbReference type="Pfam" id="PF01494">
    <property type="entry name" value="FAD_binding_3"/>
    <property type="match status" value="1"/>
</dbReference>
<dbReference type="Proteomes" id="UP000799439">
    <property type="component" value="Unassembled WGS sequence"/>
</dbReference>
<dbReference type="Gene3D" id="3.50.50.60">
    <property type="entry name" value="FAD/NAD(P)-binding domain"/>
    <property type="match status" value="1"/>
</dbReference>
<dbReference type="GO" id="GO:0004497">
    <property type="term" value="F:monooxygenase activity"/>
    <property type="evidence" value="ECO:0007669"/>
    <property type="project" value="UniProtKB-KW"/>
</dbReference>
<evidence type="ECO:0000256" key="4">
    <source>
        <dbReference type="ARBA" id="ARBA00023002"/>
    </source>
</evidence>
<evidence type="ECO:0000256" key="3">
    <source>
        <dbReference type="ARBA" id="ARBA00022827"/>
    </source>
</evidence>
<keyword evidence="2" id="KW-0285">Flavoprotein</keyword>
<evidence type="ECO:0000313" key="8">
    <source>
        <dbReference type="EMBL" id="KAF2151534.1"/>
    </source>
</evidence>
<feature type="domain" description="FAD-binding" evidence="7">
    <location>
        <begin position="8"/>
        <end position="372"/>
    </location>
</feature>
<dbReference type="SUPFAM" id="SSF51905">
    <property type="entry name" value="FAD/NAD(P)-binding domain"/>
    <property type="match status" value="1"/>
</dbReference>
<keyword evidence="9" id="KW-1185">Reference proteome</keyword>
<reference evidence="8" key="1">
    <citation type="journal article" date="2020" name="Stud. Mycol.">
        <title>101 Dothideomycetes genomes: a test case for predicting lifestyles and emergence of pathogens.</title>
        <authorList>
            <person name="Haridas S."/>
            <person name="Albert R."/>
            <person name="Binder M."/>
            <person name="Bloem J."/>
            <person name="Labutti K."/>
            <person name="Salamov A."/>
            <person name="Andreopoulos B."/>
            <person name="Baker S."/>
            <person name="Barry K."/>
            <person name="Bills G."/>
            <person name="Bluhm B."/>
            <person name="Cannon C."/>
            <person name="Castanera R."/>
            <person name="Culley D."/>
            <person name="Daum C."/>
            <person name="Ezra D."/>
            <person name="Gonzalez J."/>
            <person name="Henrissat B."/>
            <person name="Kuo A."/>
            <person name="Liang C."/>
            <person name="Lipzen A."/>
            <person name="Lutzoni F."/>
            <person name="Magnuson J."/>
            <person name="Mondo S."/>
            <person name="Nolan M."/>
            <person name="Ohm R."/>
            <person name="Pangilinan J."/>
            <person name="Park H.-J."/>
            <person name="Ramirez L."/>
            <person name="Alfaro M."/>
            <person name="Sun H."/>
            <person name="Tritt A."/>
            <person name="Yoshinaga Y."/>
            <person name="Zwiers L.-H."/>
            <person name="Turgeon B."/>
            <person name="Goodwin S."/>
            <person name="Spatafora J."/>
            <person name="Crous P."/>
            <person name="Grigoriev I."/>
        </authorList>
    </citation>
    <scope>NUCLEOTIDE SEQUENCE</scope>
    <source>
        <strain evidence="8">CBS 260.36</strain>
    </source>
</reference>
<dbReference type="SUPFAM" id="SSF54373">
    <property type="entry name" value="FAD-linked reductases, C-terminal domain"/>
    <property type="match status" value="1"/>
</dbReference>
<comment type="similarity">
    <text evidence="1">Belongs to the paxM FAD-dependent monooxygenase family.</text>
</comment>
<evidence type="ECO:0000256" key="5">
    <source>
        <dbReference type="ARBA" id="ARBA00023033"/>
    </source>
</evidence>
<dbReference type="EMBL" id="ML996088">
    <property type="protein sequence ID" value="KAF2151534.1"/>
    <property type="molecule type" value="Genomic_DNA"/>
</dbReference>
<dbReference type="OrthoDB" id="16820at2759"/>
<feature type="signal peptide" evidence="6">
    <location>
        <begin position="1"/>
        <end position="22"/>
    </location>
</feature>
<dbReference type="PROSITE" id="PS51257">
    <property type="entry name" value="PROKAR_LIPOPROTEIN"/>
    <property type="match status" value="1"/>
</dbReference>
<evidence type="ECO:0000256" key="1">
    <source>
        <dbReference type="ARBA" id="ARBA00007992"/>
    </source>
</evidence>
<evidence type="ECO:0000313" key="9">
    <source>
        <dbReference type="Proteomes" id="UP000799439"/>
    </source>
</evidence>
<keyword evidence="5" id="KW-0503">Monooxygenase</keyword>
<feature type="chain" id="PRO_5040325240" evidence="6">
    <location>
        <begin position="23"/>
        <end position="438"/>
    </location>
</feature>
<dbReference type="PANTHER" id="PTHR13789:SF238">
    <property type="entry name" value="PUTATIVE (AFU_ORTHOLOGUE AFUA_2G01680)-RELATED"/>
    <property type="match status" value="1"/>
</dbReference>
<dbReference type="GO" id="GO:0071949">
    <property type="term" value="F:FAD binding"/>
    <property type="evidence" value="ECO:0007669"/>
    <property type="project" value="InterPro"/>
</dbReference>
<dbReference type="InterPro" id="IPR002938">
    <property type="entry name" value="FAD-bd"/>
</dbReference>
<proteinExistence type="inferred from homology"/>
<protein>
    <submittedName>
        <fullName evidence="8">Salicylate hydroxylase-like protein</fullName>
    </submittedName>
</protein>
<dbReference type="PANTHER" id="PTHR13789">
    <property type="entry name" value="MONOOXYGENASE"/>
    <property type="match status" value="1"/>
</dbReference>
<dbReference type="FunFam" id="3.50.50.60:FF:000115">
    <property type="entry name" value="Salicylate hydroxylase, putative"/>
    <property type="match status" value="1"/>
</dbReference>
<dbReference type="InterPro" id="IPR036188">
    <property type="entry name" value="FAD/NAD-bd_sf"/>
</dbReference>
<evidence type="ECO:0000256" key="6">
    <source>
        <dbReference type="SAM" id="SignalP"/>
    </source>
</evidence>
<dbReference type="PRINTS" id="PR00420">
    <property type="entry name" value="RNGMNOXGNASE"/>
</dbReference>
<keyword evidence="6" id="KW-0732">Signal</keyword>
<keyword evidence="4" id="KW-0560">Oxidoreductase</keyword>
<comment type="caution">
    <text evidence="8">The sequence shown here is derived from an EMBL/GenBank/DDBJ whole genome shotgun (WGS) entry which is preliminary data.</text>
</comment>
<evidence type="ECO:0000256" key="2">
    <source>
        <dbReference type="ARBA" id="ARBA00022630"/>
    </source>
</evidence>
<sequence length="438" mass="48498">MAHKKCLDVLVIGAGLAGLAAAISCANSGHHVIVVESARELAEVGAGLQLTPNGTRILADWGIGTSELRAARPTRLSVFRYNGVKLATEEDFDKNIIKKYGAPFLDAHRVDLQKAMVRKARELGVTICTGHEMTSIEQLPMSRVCVTTKQPAVDQQKTFEADLVVGADGLWSRAREHLIADRGMDEKNTPKPLPTGDLAYRIVLQADTIKDEKLRQLVTKPECNFWIGPGAHAVAYSLRDGTEMNIVLLVPDRMEAGVRREAGNVEEMRKLFDGWDPILTRFLDCVTKVDKWKLMHLSPLDNWTNKDKNVILIGDSCHPMLPYLAQGANSSIEDGCVLGSLLANVNENFPVSHALDKFVELRKSRGEAIARETFHQRQAFHMPDGPDQEARDRLFAKCLEDGVTGKFPSRWTCPEVQPWIYGYNATKTVAEALTSQSC</sequence>
<keyword evidence="3" id="KW-0274">FAD</keyword>
<accession>A0A9P4J354</accession>
<name>A0A9P4J354_9PEZI</name>